<name>A0A4Y2E900_ARAVE</name>
<dbReference type="Proteomes" id="UP000499080">
    <property type="component" value="Unassembled WGS sequence"/>
</dbReference>
<sequence length="107" mass="12126">MASEEEVQLVEDRKACRPCHRSTTANLSSWICCKEKLLSCCFLGNSLSCQCLSDLIIVYRSMDPSQKLLILTCMITSRSLSVKLWTTLLRPSVLLSRYTRAVCEQMS</sequence>
<comment type="caution">
    <text evidence="1">The sequence shown here is derived from an EMBL/GenBank/DDBJ whole genome shotgun (WGS) entry which is preliminary data.</text>
</comment>
<accession>A0A4Y2E900</accession>
<dbReference type="AlphaFoldDB" id="A0A4Y2E900"/>
<keyword evidence="2" id="KW-1185">Reference proteome</keyword>
<protein>
    <submittedName>
        <fullName evidence="1">Uncharacterized protein</fullName>
    </submittedName>
</protein>
<evidence type="ECO:0000313" key="2">
    <source>
        <dbReference type="Proteomes" id="UP000499080"/>
    </source>
</evidence>
<evidence type="ECO:0000313" key="1">
    <source>
        <dbReference type="EMBL" id="GBM25653.1"/>
    </source>
</evidence>
<dbReference type="EMBL" id="BGPR01000542">
    <property type="protein sequence ID" value="GBM25653.1"/>
    <property type="molecule type" value="Genomic_DNA"/>
</dbReference>
<organism evidence="1 2">
    <name type="scientific">Araneus ventricosus</name>
    <name type="common">Orbweaver spider</name>
    <name type="synonym">Epeira ventricosa</name>
    <dbReference type="NCBI Taxonomy" id="182803"/>
    <lineage>
        <taxon>Eukaryota</taxon>
        <taxon>Metazoa</taxon>
        <taxon>Ecdysozoa</taxon>
        <taxon>Arthropoda</taxon>
        <taxon>Chelicerata</taxon>
        <taxon>Arachnida</taxon>
        <taxon>Araneae</taxon>
        <taxon>Araneomorphae</taxon>
        <taxon>Entelegynae</taxon>
        <taxon>Araneoidea</taxon>
        <taxon>Araneidae</taxon>
        <taxon>Araneus</taxon>
    </lineage>
</organism>
<reference evidence="1 2" key="1">
    <citation type="journal article" date="2019" name="Sci. Rep.">
        <title>Orb-weaving spider Araneus ventricosus genome elucidates the spidroin gene catalogue.</title>
        <authorList>
            <person name="Kono N."/>
            <person name="Nakamura H."/>
            <person name="Ohtoshi R."/>
            <person name="Moran D.A.P."/>
            <person name="Shinohara A."/>
            <person name="Yoshida Y."/>
            <person name="Fujiwara M."/>
            <person name="Mori M."/>
            <person name="Tomita M."/>
            <person name="Arakawa K."/>
        </authorList>
    </citation>
    <scope>NUCLEOTIDE SEQUENCE [LARGE SCALE GENOMIC DNA]</scope>
</reference>
<proteinExistence type="predicted"/>
<gene>
    <name evidence="1" type="ORF">AVEN_82769_1</name>
</gene>